<protein>
    <recommendedName>
        <fullName evidence="4">DUF1748-domain-containing protein</fullName>
    </recommendedName>
</protein>
<dbReference type="InterPro" id="IPR013726">
    <property type="entry name" value="Mitofissin"/>
</dbReference>
<feature type="chain" id="PRO_5040891931" description="DUF1748-domain-containing protein" evidence="1">
    <location>
        <begin position="29"/>
        <end position="75"/>
    </location>
</feature>
<dbReference type="PANTHER" id="PTHR28075:SF1">
    <property type="entry name" value="DUF1748-DOMAIN-CONTAINING PROTEIN"/>
    <property type="match status" value="1"/>
</dbReference>
<evidence type="ECO:0000313" key="3">
    <source>
        <dbReference type="Proteomes" id="UP001145021"/>
    </source>
</evidence>
<evidence type="ECO:0008006" key="4">
    <source>
        <dbReference type="Google" id="ProtNLM"/>
    </source>
</evidence>
<dbReference type="Proteomes" id="UP001145021">
    <property type="component" value="Unassembled WGS sequence"/>
</dbReference>
<dbReference type="AlphaFoldDB" id="A0A9W7XPI2"/>
<proteinExistence type="predicted"/>
<evidence type="ECO:0000256" key="1">
    <source>
        <dbReference type="SAM" id="SignalP"/>
    </source>
</evidence>
<sequence length="75" mass="8047">MAIGRFVHIGVDLVLLSAALAGIRRTTGLKFKPDSLTDSKDVQGYIESYLNIGEKALDIATAQMGNSPGYFSKSK</sequence>
<organism evidence="2 3">
    <name type="scientific">Coemansia asiatica</name>
    <dbReference type="NCBI Taxonomy" id="1052880"/>
    <lineage>
        <taxon>Eukaryota</taxon>
        <taxon>Fungi</taxon>
        <taxon>Fungi incertae sedis</taxon>
        <taxon>Zoopagomycota</taxon>
        <taxon>Kickxellomycotina</taxon>
        <taxon>Kickxellomycetes</taxon>
        <taxon>Kickxellales</taxon>
        <taxon>Kickxellaceae</taxon>
        <taxon>Coemansia</taxon>
    </lineage>
</organism>
<evidence type="ECO:0000313" key="2">
    <source>
        <dbReference type="EMBL" id="KAJ1647067.1"/>
    </source>
</evidence>
<dbReference type="PANTHER" id="PTHR28075">
    <property type="entry name" value="CHROMOSOME 16, WHOLE GENOME SHOTGUN SEQUENCE"/>
    <property type="match status" value="1"/>
</dbReference>
<accession>A0A9W7XPI2</accession>
<dbReference type="GO" id="GO:0005737">
    <property type="term" value="C:cytoplasm"/>
    <property type="evidence" value="ECO:0007669"/>
    <property type="project" value="TreeGrafter"/>
</dbReference>
<keyword evidence="1" id="KW-0732">Signal</keyword>
<dbReference type="EMBL" id="JANBOH010000040">
    <property type="protein sequence ID" value="KAJ1647067.1"/>
    <property type="molecule type" value="Genomic_DNA"/>
</dbReference>
<gene>
    <name evidence="2" type="ORF">LPJ64_001531</name>
</gene>
<feature type="signal peptide" evidence="1">
    <location>
        <begin position="1"/>
        <end position="28"/>
    </location>
</feature>
<keyword evidence="3" id="KW-1185">Reference proteome</keyword>
<name>A0A9W7XPI2_9FUNG</name>
<reference evidence="2" key="1">
    <citation type="submission" date="2022-07" db="EMBL/GenBank/DDBJ databases">
        <title>Phylogenomic reconstructions and comparative analyses of Kickxellomycotina fungi.</title>
        <authorList>
            <person name="Reynolds N.K."/>
            <person name="Stajich J.E."/>
            <person name="Barry K."/>
            <person name="Grigoriev I.V."/>
            <person name="Crous P."/>
            <person name="Smith M.E."/>
        </authorList>
    </citation>
    <scope>NUCLEOTIDE SEQUENCE</scope>
    <source>
        <strain evidence="2">NBRC 105413</strain>
    </source>
</reference>
<dbReference type="Pfam" id="PF08520">
    <property type="entry name" value="Mitofissin"/>
    <property type="match status" value="1"/>
</dbReference>
<comment type="caution">
    <text evidence="2">The sequence shown here is derived from an EMBL/GenBank/DDBJ whole genome shotgun (WGS) entry which is preliminary data.</text>
</comment>